<dbReference type="STRING" id="361041.VW35_18180"/>
<accession>A0A0F5L4Z0</accession>
<evidence type="ECO:0000259" key="1">
    <source>
        <dbReference type="Pfam" id="PF08818"/>
    </source>
</evidence>
<protein>
    <recommendedName>
        <fullName evidence="1">YdhG-like domain-containing protein</fullName>
    </recommendedName>
</protein>
<keyword evidence="3" id="KW-1185">Reference proteome</keyword>
<dbReference type="Proteomes" id="UP000033514">
    <property type="component" value="Unassembled WGS sequence"/>
</dbReference>
<proteinExistence type="predicted"/>
<reference evidence="2 3" key="1">
    <citation type="submission" date="2015-03" db="EMBL/GenBank/DDBJ databases">
        <authorList>
            <person name="Hassan Y.I."/>
            <person name="Lepp D."/>
            <person name="Zhou T."/>
        </authorList>
    </citation>
    <scope>NUCLEOTIDE SEQUENCE [LARGE SCALE GENOMIC DNA]</scope>
    <source>
        <strain evidence="2 3">GH2-10</strain>
    </source>
</reference>
<organism evidence="2 3">
    <name type="scientific">Devosia soli</name>
    <dbReference type="NCBI Taxonomy" id="361041"/>
    <lineage>
        <taxon>Bacteria</taxon>
        <taxon>Pseudomonadati</taxon>
        <taxon>Pseudomonadota</taxon>
        <taxon>Alphaproteobacteria</taxon>
        <taxon>Hyphomicrobiales</taxon>
        <taxon>Devosiaceae</taxon>
        <taxon>Devosia</taxon>
    </lineage>
</organism>
<comment type="caution">
    <text evidence="2">The sequence shown here is derived from an EMBL/GenBank/DDBJ whole genome shotgun (WGS) entry which is preliminary data.</text>
</comment>
<dbReference type="InterPro" id="IPR014922">
    <property type="entry name" value="YdhG-like"/>
</dbReference>
<evidence type="ECO:0000313" key="3">
    <source>
        <dbReference type="Proteomes" id="UP000033514"/>
    </source>
</evidence>
<sequence length="130" mass="13907">MSKTNPATGPASENIDKRIAELGGWRGETLAKIRALIKRADPEVVEEWKWDNPVWSHGGIICTGEAYKAAVKTTFAKGAALPDPTGLFNSSLGGGTRRAIDFRQGESFDEDAFVALIRAAVAHNLAGKTP</sequence>
<dbReference type="EMBL" id="LAJG01000042">
    <property type="protein sequence ID" value="KKB76687.1"/>
    <property type="molecule type" value="Genomic_DNA"/>
</dbReference>
<feature type="domain" description="YdhG-like" evidence="1">
    <location>
        <begin position="26"/>
        <end position="121"/>
    </location>
</feature>
<dbReference type="RefSeq" id="WP_046144469.1">
    <property type="nucleotide sequence ID" value="NZ_LAJG01000042.1"/>
</dbReference>
<dbReference type="Pfam" id="PF08818">
    <property type="entry name" value="DUF1801"/>
    <property type="match status" value="1"/>
</dbReference>
<dbReference type="PATRIC" id="fig|361041.3.peg.3048"/>
<dbReference type="Gene3D" id="3.90.1150.200">
    <property type="match status" value="1"/>
</dbReference>
<name>A0A0F5L4Z0_9HYPH</name>
<dbReference type="OrthoDB" id="9811812at2"/>
<dbReference type="SUPFAM" id="SSF159888">
    <property type="entry name" value="YdhG-like"/>
    <property type="match status" value="1"/>
</dbReference>
<gene>
    <name evidence="2" type="ORF">VW35_18180</name>
</gene>
<evidence type="ECO:0000313" key="2">
    <source>
        <dbReference type="EMBL" id="KKB76687.1"/>
    </source>
</evidence>
<dbReference type="AlphaFoldDB" id="A0A0F5L4Z0"/>